<dbReference type="RefSeq" id="WP_150012544.1">
    <property type="nucleotide sequence ID" value="NZ_VWSG01000006.1"/>
</dbReference>
<reference evidence="1 2" key="1">
    <citation type="submission" date="2019-09" db="EMBL/GenBank/DDBJ databases">
        <title>Genome sequence and assembly of Flavobacterium sp.</title>
        <authorList>
            <person name="Chhetri G."/>
        </authorList>
    </citation>
    <scope>NUCLEOTIDE SEQUENCE [LARGE SCALE GENOMIC DNA]</scope>
    <source>
        <strain evidence="1 2">SNL9</strain>
    </source>
</reference>
<protein>
    <submittedName>
        <fullName evidence="1">Uncharacterized protein</fullName>
    </submittedName>
</protein>
<evidence type="ECO:0000313" key="1">
    <source>
        <dbReference type="EMBL" id="KAA5534308.1"/>
    </source>
</evidence>
<name>A0A5M6CGG5_9FLAO</name>
<dbReference type="EMBL" id="VWSG01000006">
    <property type="protein sequence ID" value="KAA5534308.1"/>
    <property type="molecule type" value="Genomic_DNA"/>
</dbReference>
<sequence>MELYNATSTIIKIFNDNPLINTITTEDSSNIDYNKTNIYPLVNIELIDSIPNEIVQTFNYEIIVVQQQEIKKDLNAKKYDNNNTLDNHNECNQILMSFLNTIRKSQTMNLVNTPTFNYLFNASVNGIDGIQTFISVGVLNTNKFC</sequence>
<accession>A0A5M6CGG5</accession>
<evidence type="ECO:0000313" key="2">
    <source>
        <dbReference type="Proteomes" id="UP000325141"/>
    </source>
</evidence>
<gene>
    <name evidence="1" type="ORF">F0460_09375</name>
</gene>
<dbReference type="Proteomes" id="UP000325141">
    <property type="component" value="Unassembled WGS sequence"/>
</dbReference>
<dbReference type="AlphaFoldDB" id="A0A5M6CGG5"/>
<organism evidence="1 2">
    <name type="scientific">Paenimyroides baculatum</name>
    <dbReference type="NCBI Taxonomy" id="2608000"/>
    <lineage>
        <taxon>Bacteria</taxon>
        <taxon>Pseudomonadati</taxon>
        <taxon>Bacteroidota</taxon>
        <taxon>Flavobacteriia</taxon>
        <taxon>Flavobacteriales</taxon>
        <taxon>Flavobacteriaceae</taxon>
        <taxon>Paenimyroides</taxon>
    </lineage>
</organism>
<comment type="caution">
    <text evidence="1">The sequence shown here is derived from an EMBL/GenBank/DDBJ whole genome shotgun (WGS) entry which is preliminary data.</text>
</comment>
<keyword evidence="2" id="KW-1185">Reference proteome</keyword>
<proteinExistence type="predicted"/>